<feature type="compositionally biased region" description="Polar residues" evidence="6">
    <location>
        <begin position="1717"/>
        <end position="1727"/>
    </location>
</feature>
<feature type="compositionally biased region" description="Polar residues" evidence="6">
    <location>
        <begin position="757"/>
        <end position="776"/>
    </location>
</feature>
<feature type="domain" description="Transcription factor tau subunit sfc3/Tfc3 C-terminal" evidence="8">
    <location>
        <begin position="1807"/>
        <end position="2254"/>
    </location>
</feature>
<evidence type="ECO:0000256" key="2">
    <source>
        <dbReference type="ARBA" id="ARBA00022553"/>
    </source>
</evidence>
<evidence type="ECO:0000259" key="8">
    <source>
        <dbReference type="Pfam" id="PF20222"/>
    </source>
</evidence>
<dbReference type="PANTHER" id="PTHR15180">
    <property type="entry name" value="GENERAL TRANSCRIPTION FACTOR 3C POLYPEPTIDE 1"/>
    <property type="match status" value="1"/>
</dbReference>
<feature type="region of interest" description="Disordered" evidence="6">
    <location>
        <begin position="1761"/>
        <end position="1794"/>
    </location>
</feature>
<feature type="region of interest" description="Disordered" evidence="6">
    <location>
        <begin position="1345"/>
        <end position="1397"/>
    </location>
</feature>
<dbReference type="InterPro" id="IPR046488">
    <property type="entry name" value="Sfc3/Tfc3_C"/>
</dbReference>
<feature type="region of interest" description="Disordered" evidence="6">
    <location>
        <begin position="1673"/>
        <end position="1694"/>
    </location>
</feature>
<feature type="compositionally biased region" description="Basic and acidic residues" evidence="6">
    <location>
        <begin position="729"/>
        <end position="738"/>
    </location>
</feature>
<evidence type="ECO:0000256" key="4">
    <source>
        <dbReference type="ARBA" id="ARBA00023163"/>
    </source>
</evidence>
<feature type="compositionally biased region" description="Low complexity" evidence="6">
    <location>
        <begin position="681"/>
        <end position="690"/>
    </location>
</feature>
<sequence>MTTKGFDDLLDFLLIEVAFRGLQGASIADFTRLVEAFYKESNEDDARDNDGSNVVIPANLGADRELLRKVWAWLTSHPDISVGRDGQCDGFSYDQIEQRAINVKQAQQAKNSGTTNKPTSSASKNSTSQAHASDFAQDLDLIPAIEAHESPSLPQDQSGDVLNLSGSNDATRTSLLSESDNNAKADRDDVRLYASQERMWRALASHDVDWRRVPKMEFDLLSIIAASGSKGILQSALVQSSGQDKRSVPQRTDRLHANGYIIKTRVMANSNHTSLCRHIRFAQTDGNETGDKFSERAETHAILEDGVVFYGQLFKRLFSLLRTHSNIMTLQDLRQSLGIQSSSQQTKLFYRAATRLEKLGCLQRVKAKPSNGPSAERHLRCLKLLREPDDEDYRRFVSFGKKQDKSNREPNQDLELIQDQHDDLDDLFADEDDIEIARIPPQWTPDVPHANFLFNLVHSGGADGVVSAYIRLRALGVFWKRGLDVSLGRLSDAWELTQPQHLRHLAIIRDTVQVPKGSQYVYRSYSNFQKAADAGQTEWEAVVSPKTSLVSTTESTRDPAAIVPSLEDLGFSDIPENQFASSRGTATLSECESQAKIQRQGVTPNDPILKISEEGDVGIKWGSKGPFIKSRHWSQSDVRGKFPRAPPKAPRKRREVISSNKKLGRPRIPNGPTSRKEARARAAAKAAAAKDAGKDSRLEHEETASSSGSKRKSDEVYHEKGKRALKRPRIAESSHQSDADVPIPQESPSNVVPEITLPTSSRSHTRTNPSLVQAKQPTDEQSTRKRKRSTGRDSSPGLIQVEQFNSLNPKVLINPLGSERPAKKRGRGRPPKSLMIVIQINRLRRADWSVIFNANNAVDPPSSRRFITQEDNDIFNVVGEDLSSPMGDTTPLSEEIPDIGTPGAPESGFDQKTPPVTVKKRSFDAPSRHLTAERPVCPEKSQITNGMAQSPVNPAVRAAPRPSTAGVHVLLHAGPVEPLPNFMQNIQNPQGSHDQMTQSADQVLPQHNLPKSSSDVEMVDSGSMPADVQGRPQTHTANESGTNFNTGTNGGSFVESADFNAEDQLSPSHGLGADQSVSIEKQNLNERHSSPNGSLEKDKSRQLFSYRASSAGLEGRSTGQHAAPNSDNAPDILHNSTHKENSDSIQGPEPNEKNSLQQDLRMRNNTSNSERTSETVNDVLNSPFKKRGVDISGGFVGFSRARTIIWIIEQAGGVFPGGNAMWYPFVTAWGDNRDGPQLDRRTLNRAVNNLVNRGRIRKFTFSFQDENGGIVTRHVLTLPEEDPQSRKVREIQKRMSDAHPFQFLPPGVEVSKELKESMKRTLRGSLESGASNKLYSRIHLRANAALGNDQRSDSVGSRESVDSNPRDQQISQQSVGSHENVSKSLVTNPYKSPGARFSIDDSVTVHRLYPPEVSRSSTSRPIRQTSAGSPTQAQASVRGSRRGRPRSSKSSRVSALGSRYEHDLHRKTLDRLHSRVMNRTSGPPFLSPTVSGNIQLDVTENKSRVNESPNDGSLVFVNQGPANFDPDYAWTRVFSIFDPDQSFYENTGTFSTEGSVLRHARFDLWRELDTQDAFELQMPYDIHDMVSRGSRLTKHMKPIEDRGDPTYARLNQELRCVRKWEERTVSDEGWEQGFGDRKLRFVRFINYQVPHFSSVRNPKYTLIAWDHQESEHFTSQDFSSAPASRRNRSSNFTAETPLLSGLRKLYDTTVDPLVHESPSQCSSQLPNTPDPAPNAQLRCRPTRTQAIHGTAGVLIPQWEPKAAPVKRASRGRRRNNLPQTSISRPHFSPTEEGSGVVVIDQKPSVSLDTVEKKTLILAVAVVRSLTSGAQQEEVQWGLVAQACGYMRDGLTLRRCWTSYHRKSKAMTDRFQERFQLRFAQAYEEGEIPELDFSNLEDFDWAWLLGWARKVCAQEDHPVEPESLYQLPPGGRNALAPTCDISEVSNDATLFSEKYFVPASVNLRDALVNRSVFLAPLKTSNPAGPSTSELRRRYTPTSDLEVARSWIRANCLTPNATFNGQHASEKLRKLTERTISTALEDMLSDKVLRQVKKDRIRPGRNYDLTDVFLASFRRPLEMKNFLEAAKYKERLDAAFQDFDDEDVGDESSLTGLVISPFAEDGEVLAILNLLASGSVRLVPQLPPVTSDIKAPDPKLCTWGFTAPGYQTAQMDRKKLRFDLEIHPTSNYVFGNPIKEQLADRNVRTPPVPSTGDGKAPIPLWYDINGECMAETWSMVLVAILVTLISRPSADVDTIVSCCKGNLEMWEVLLCLEWCEAAGALQRVGSGWTTTEWWWLAFADGLGADVVET</sequence>
<dbReference type="OrthoDB" id="5403573at2759"/>
<evidence type="ECO:0000313" key="10">
    <source>
        <dbReference type="Proteomes" id="UP000800092"/>
    </source>
</evidence>
<evidence type="ECO:0000256" key="5">
    <source>
        <dbReference type="ARBA" id="ARBA00023242"/>
    </source>
</evidence>
<dbReference type="GO" id="GO:0006384">
    <property type="term" value="P:transcription initiation at RNA polymerase III promoter"/>
    <property type="evidence" value="ECO:0007669"/>
    <property type="project" value="InterPro"/>
</dbReference>
<proteinExistence type="predicted"/>
<dbReference type="Pfam" id="PF04182">
    <property type="entry name" value="B-block_TFIIIC"/>
    <property type="match status" value="1"/>
</dbReference>
<dbReference type="GO" id="GO:0042791">
    <property type="term" value="P:5S class rRNA transcription by RNA polymerase III"/>
    <property type="evidence" value="ECO:0007669"/>
    <property type="project" value="TreeGrafter"/>
</dbReference>
<name>A0A6A6HN38_VIRVR</name>
<organism evidence="9 10">
    <name type="scientific">Viridothelium virens</name>
    <name type="common">Speckled blister lichen</name>
    <name type="synonym">Trypethelium virens</name>
    <dbReference type="NCBI Taxonomy" id="1048519"/>
    <lineage>
        <taxon>Eukaryota</taxon>
        <taxon>Fungi</taxon>
        <taxon>Dikarya</taxon>
        <taxon>Ascomycota</taxon>
        <taxon>Pezizomycotina</taxon>
        <taxon>Dothideomycetes</taxon>
        <taxon>Dothideomycetes incertae sedis</taxon>
        <taxon>Trypetheliales</taxon>
        <taxon>Trypetheliaceae</taxon>
        <taxon>Viridothelium</taxon>
    </lineage>
</organism>
<feature type="compositionally biased region" description="Basic residues" evidence="6">
    <location>
        <begin position="1439"/>
        <end position="1449"/>
    </location>
</feature>
<dbReference type="InterPro" id="IPR035625">
    <property type="entry name" value="Tfc3-like_eWH"/>
</dbReference>
<dbReference type="Pfam" id="PF20222">
    <property type="entry name" value="DUF6581"/>
    <property type="match status" value="1"/>
</dbReference>
<evidence type="ECO:0000259" key="7">
    <source>
        <dbReference type="Pfam" id="PF04182"/>
    </source>
</evidence>
<feature type="compositionally biased region" description="Low complexity" evidence="6">
    <location>
        <begin position="1040"/>
        <end position="1053"/>
    </location>
</feature>
<evidence type="ECO:0000256" key="6">
    <source>
        <dbReference type="SAM" id="MobiDB-lite"/>
    </source>
</evidence>
<feature type="region of interest" description="Disordered" evidence="6">
    <location>
        <begin position="980"/>
        <end position="1055"/>
    </location>
</feature>
<feature type="compositionally biased region" description="Polar residues" evidence="6">
    <location>
        <begin position="982"/>
        <end position="1001"/>
    </location>
</feature>
<accession>A0A6A6HN38</accession>
<dbReference type="GO" id="GO:0005634">
    <property type="term" value="C:nucleus"/>
    <property type="evidence" value="ECO:0007669"/>
    <property type="project" value="UniProtKB-SubCell"/>
</dbReference>
<feature type="domain" description="B-block binding subunit of TFIIIC" evidence="7">
    <location>
        <begin position="214"/>
        <end position="283"/>
    </location>
</feature>
<evidence type="ECO:0000256" key="3">
    <source>
        <dbReference type="ARBA" id="ARBA00023125"/>
    </source>
</evidence>
<keyword evidence="10" id="KW-1185">Reference proteome</keyword>
<feature type="compositionally biased region" description="Polar residues" evidence="6">
    <location>
        <begin position="1414"/>
        <end position="1435"/>
    </location>
</feature>
<feature type="region of interest" description="Disordered" evidence="6">
    <location>
        <begin position="628"/>
        <end position="798"/>
    </location>
</feature>
<dbReference type="Proteomes" id="UP000800092">
    <property type="component" value="Unassembled WGS sequence"/>
</dbReference>
<dbReference type="InterPro" id="IPR007309">
    <property type="entry name" value="TFIIIC_Bblock-bd"/>
</dbReference>
<keyword evidence="2" id="KW-0597">Phosphoprotein</keyword>
<protein>
    <submittedName>
        <fullName evidence="9">Uncharacterized protein</fullName>
    </submittedName>
</protein>
<evidence type="ECO:0000313" key="9">
    <source>
        <dbReference type="EMBL" id="KAF2238953.1"/>
    </source>
</evidence>
<evidence type="ECO:0000256" key="1">
    <source>
        <dbReference type="ARBA" id="ARBA00004123"/>
    </source>
</evidence>
<feature type="region of interest" description="Disordered" evidence="6">
    <location>
        <begin position="1111"/>
        <end position="1158"/>
    </location>
</feature>
<feature type="region of interest" description="Disordered" evidence="6">
    <location>
        <begin position="104"/>
        <end position="130"/>
    </location>
</feature>
<dbReference type="PANTHER" id="PTHR15180:SF1">
    <property type="entry name" value="GENERAL TRANSCRIPTION FACTOR 3C POLYPEPTIDE 1"/>
    <property type="match status" value="1"/>
</dbReference>
<dbReference type="InterPro" id="IPR044210">
    <property type="entry name" value="Tfc3-like"/>
</dbReference>
<feature type="region of interest" description="Disordered" evidence="6">
    <location>
        <begin position="1410"/>
        <end position="1462"/>
    </location>
</feature>
<keyword evidence="3" id="KW-0238">DNA-binding</keyword>
<comment type="subcellular location">
    <subcellularLocation>
        <location evidence="1">Nucleus</location>
    </subcellularLocation>
</comment>
<dbReference type="EMBL" id="ML991774">
    <property type="protein sequence ID" value="KAF2238953.1"/>
    <property type="molecule type" value="Genomic_DNA"/>
</dbReference>
<feature type="compositionally biased region" description="Polar residues" evidence="6">
    <location>
        <begin position="1366"/>
        <end position="1390"/>
    </location>
</feature>
<feature type="region of interest" description="Disordered" evidence="6">
    <location>
        <begin position="811"/>
        <end position="830"/>
    </location>
</feature>
<feature type="compositionally biased region" description="Basic and acidic residues" evidence="6">
    <location>
        <begin position="691"/>
        <end position="703"/>
    </location>
</feature>
<dbReference type="GO" id="GO:0000127">
    <property type="term" value="C:transcription factor TFIIIC complex"/>
    <property type="evidence" value="ECO:0007669"/>
    <property type="project" value="InterPro"/>
</dbReference>
<reference evidence="9" key="1">
    <citation type="journal article" date="2020" name="Stud. Mycol.">
        <title>101 Dothideomycetes genomes: a test case for predicting lifestyles and emergence of pathogens.</title>
        <authorList>
            <person name="Haridas S."/>
            <person name="Albert R."/>
            <person name="Binder M."/>
            <person name="Bloem J."/>
            <person name="Labutti K."/>
            <person name="Salamov A."/>
            <person name="Andreopoulos B."/>
            <person name="Baker S."/>
            <person name="Barry K."/>
            <person name="Bills G."/>
            <person name="Bluhm B."/>
            <person name="Cannon C."/>
            <person name="Castanera R."/>
            <person name="Culley D."/>
            <person name="Daum C."/>
            <person name="Ezra D."/>
            <person name="Gonzalez J."/>
            <person name="Henrissat B."/>
            <person name="Kuo A."/>
            <person name="Liang C."/>
            <person name="Lipzen A."/>
            <person name="Lutzoni F."/>
            <person name="Magnuson J."/>
            <person name="Mondo S."/>
            <person name="Nolan M."/>
            <person name="Ohm R."/>
            <person name="Pangilinan J."/>
            <person name="Park H.-J."/>
            <person name="Ramirez L."/>
            <person name="Alfaro M."/>
            <person name="Sun H."/>
            <person name="Tritt A."/>
            <person name="Yoshinaga Y."/>
            <person name="Zwiers L.-H."/>
            <person name="Turgeon B."/>
            <person name="Goodwin S."/>
            <person name="Spatafora J."/>
            <person name="Crous P."/>
            <person name="Grigoriev I."/>
        </authorList>
    </citation>
    <scope>NUCLEOTIDE SEQUENCE</scope>
    <source>
        <strain evidence="9">Tuck. ex Michener</strain>
    </source>
</reference>
<feature type="region of interest" description="Disordered" evidence="6">
    <location>
        <begin position="1715"/>
        <end position="1735"/>
    </location>
</feature>
<keyword evidence="5" id="KW-0539">Nucleus</keyword>
<feature type="compositionally biased region" description="Polar residues" evidence="6">
    <location>
        <begin position="1117"/>
        <end position="1128"/>
    </location>
</feature>
<dbReference type="CDD" id="cd16169">
    <property type="entry name" value="Tau138_eWH"/>
    <property type="match status" value="1"/>
</dbReference>
<gene>
    <name evidence="9" type="ORF">EV356DRAFT_528840</name>
</gene>
<dbReference type="GO" id="GO:0003677">
    <property type="term" value="F:DNA binding"/>
    <property type="evidence" value="ECO:0007669"/>
    <property type="project" value="UniProtKB-KW"/>
</dbReference>
<keyword evidence="4" id="KW-0804">Transcription</keyword>